<evidence type="ECO:0000256" key="1">
    <source>
        <dbReference type="ARBA" id="ARBA00022448"/>
    </source>
</evidence>
<evidence type="ECO:0000256" key="6">
    <source>
        <dbReference type="ARBA" id="ARBA00022857"/>
    </source>
</evidence>
<dbReference type="GO" id="GO:0050660">
    <property type="term" value="F:flavin adenine dinucleotide binding"/>
    <property type="evidence" value="ECO:0007669"/>
    <property type="project" value="InterPro"/>
</dbReference>
<evidence type="ECO:0000256" key="3">
    <source>
        <dbReference type="ARBA" id="ARBA00022630"/>
    </source>
</evidence>
<name>A0A0C1Q9X5_9GAMM</name>
<dbReference type="InterPro" id="IPR008254">
    <property type="entry name" value="Flavodoxin/NO_synth"/>
</dbReference>
<dbReference type="Proteomes" id="UP000031327">
    <property type="component" value="Unassembled WGS sequence"/>
</dbReference>
<feature type="binding site" evidence="12">
    <location>
        <begin position="147"/>
        <end position="156"/>
    </location>
    <ligand>
        <name>FMN</name>
        <dbReference type="ChEBI" id="CHEBI:58210"/>
    </ligand>
</feature>
<dbReference type="PANTHER" id="PTHR19384:SF128">
    <property type="entry name" value="NADPH OXIDOREDUCTASE A"/>
    <property type="match status" value="1"/>
</dbReference>
<dbReference type="InterPro" id="IPR023173">
    <property type="entry name" value="NADPH_Cyt_P450_Rdtase_alpha"/>
</dbReference>
<feature type="binding site" evidence="12">
    <location>
        <begin position="416"/>
        <end position="419"/>
    </location>
    <ligand>
        <name>FAD</name>
        <dbReference type="ChEBI" id="CHEBI:57692"/>
    </ligand>
</feature>
<evidence type="ECO:0000256" key="4">
    <source>
        <dbReference type="ARBA" id="ARBA00022643"/>
    </source>
</evidence>
<feature type="binding site" evidence="12">
    <location>
        <begin position="401"/>
        <end position="403"/>
    </location>
    <ligand>
        <name>FAD</name>
        <dbReference type="ChEBI" id="CHEBI:57692"/>
    </ligand>
</feature>
<dbReference type="Pfam" id="PF00258">
    <property type="entry name" value="Flavodoxin_1"/>
    <property type="match status" value="1"/>
</dbReference>
<dbReference type="InterPro" id="IPR010199">
    <property type="entry name" value="CysJ"/>
</dbReference>
<dbReference type="PANTHER" id="PTHR19384">
    <property type="entry name" value="NITRIC OXIDE SYNTHASE-RELATED"/>
    <property type="match status" value="1"/>
</dbReference>
<evidence type="ECO:0000256" key="5">
    <source>
        <dbReference type="ARBA" id="ARBA00022827"/>
    </source>
</evidence>
<feature type="binding site" evidence="12">
    <location>
        <begin position="64"/>
        <end position="69"/>
    </location>
    <ligand>
        <name>FMN</name>
        <dbReference type="ChEBI" id="CHEBI:58210"/>
    </ligand>
</feature>
<evidence type="ECO:0000259" key="13">
    <source>
        <dbReference type="PROSITE" id="PS50902"/>
    </source>
</evidence>
<dbReference type="InterPro" id="IPR001094">
    <property type="entry name" value="Flavdoxin-like"/>
</dbReference>
<dbReference type="UniPathway" id="UPA00140">
    <property type="reaction ID" value="UER00207"/>
</dbReference>
<dbReference type="Gene3D" id="2.40.30.10">
    <property type="entry name" value="Translation factors"/>
    <property type="match status" value="1"/>
</dbReference>
<feature type="binding site" evidence="12">
    <location>
        <begin position="111"/>
        <end position="114"/>
    </location>
    <ligand>
        <name>FMN</name>
        <dbReference type="ChEBI" id="CHEBI:58210"/>
    </ligand>
</feature>
<dbReference type="Gene3D" id="3.40.50.80">
    <property type="entry name" value="Nucleotide-binding domain of ferredoxin-NADP reductase (FNR) module"/>
    <property type="match status" value="1"/>
</dbReference>
<dbReference type="InterPro" id="IPR039261">
    <property type="entry name" value="FNR_nucleotide-bd"/>
</dbReference>
<dbReference type="InterPro" id="IPR001709">
    <property type="entry name" value="Flavoprot_Pyr_Nucl_cyt_Rdtase"/>
</dbReference>
<comment type="pathway">
    <text evidence="11">Sulfur metabolism; hydrogen sulfide biosynthesis; hydrogen sulfide from sulfite (NADPH route): step 1/1.</text>
</comment>
<feature type="binding site" evidence="12">
    <location>
        <position position="407"/>
    </location>
    <ligand>
        <name>FAD</name>
        <dbReference type="ChEBI" id="CHEBI:57692"/>
    </ligand>
</feature>
<evidence type="ECO:0000256" key="12">
    <source>
        <dbReference type="PIRSR" id="PIRSR000207-1"/>
    </source>
</evidence>
<gene>
    <name evidence="15" type="ORF">JF50_09700</name>
</gene>
<keyword evidence="9 11" id="KW-0198">Cysteine biosynthesis</keyword>
<evidence type="ECO:0000313" key="16">
    <source>
        <dbReference type="Proteomes" id="UP000031327"/>
    </source>
</evidence>
<dbReference type="PROSITE" id="PS51384">
    <property type="entry name" value="FAD_FR"/>
    <property type="match status" value="1"/>
</dbReference>
<dbReference type="SUPFAM" id="SSF52218">
    <property type="entry name" value="Flavoproteins"/>
    <property type="match status" value="1"/>
</dbReference>
<dbReference type="GO" id="GO:0004783">
    <property type="term" value="F:sulfite reductase (NADPH) activity"/>
    <property type="evidence" value="ECO:0007669"/>
    <property type="project" value="UniProtKB-EC"/>
</dbReference>
<dbReference type="GO" id="GO:0005829">
    <property type="term" value="C:cytosol"/>
    <property type="evidence" value="ECO:0007669"/>
    <property type="project" value="TreeGrafter"/>
</dbReference>
<dbReference type="FunFam" id="3.40.50.80:FF:000001">
    <property type="entry name" value="NADPH--cytochrome P450 reductase 1"/>
    <property type="match status" value="1"/>
</dbReference>
<dbReference type="Gene3D" id="1.20.990.10">
    <property type="entry name" value="NADPH-cytochrome p450 Reductase, Chain A, domain 3"/>
    <property type="match status" value="1"/>
</dbReference>
<dbReference type="RefSeq" id="WP_039609237.1">
    <property type="nucleotide sequence ID" value="NZ_JWIC01000005.1"/>
</dbReference>
<sequence>MEHIKSNKKVPFLPQDIPFNDDQRQWLGGFLAGLHTRLLVKEEHVSTTSAPQQQVKPITIIYGSQTGNAEGVAEEAAEIAKNHGLSPVVLDMDDAELTQLSQAERLLVITSTYGEGEMPDNAQALWDDITSDTAPRFDNTYFSVLALGDTNYDDFCLAGIQWDERLEALGATRIADRVDCDVAFESPAQEWIAETLPTIAQKGSNGQSEVIPTAAPVASKKAKPKFTRENPFEAELINAYTLNKPGSGKETCHYEFSLLDSKEVYDAGDAINLIPVNRADLVEEIIALLGARPEQQEQYDGHTLELQTIFSELLEIRIPSKEFVAEVAARSGDAQFIAKLEEDAQALNDFIWGLDCVDLLRKYAPNAFTASDFIRLSKPLAPRAYSISSSIKKHNNQVHLTIASVRYEQENRAHNGVCSTFLADVCKPGDKVKCYFAPNKHFSVPEDHSAPIIMVGPGTGIAPFRGFLEERAATEATGDNWLFFGDRQKSCDFLYQEELEQMQQSGLLTRLDLAFSRDQAQKVYVQDKMQEQGAELFSWLERGAYFYVCGDAFRMAKDVDKALHDVIAKHGGFDEAEAQAYVASLKKQKRYVRDVY</sequence>
<feature type="binding site" evidence="12">
    <location>
        <begin position="516"/>
        <end position="517"/>
    </location>
    <ligand>
        <name>NADP(+)</name>
        <dbReference type="ChEBI" id="CHEBI:58349"/>
    </ligand>
</feature>
<feature type="domain" description="Flavodoxin-like" evidence="13">
    <location>
        <begin position="58"/>
        <end position="196"/>
    </location>
</feature>
<proteinExistence type="predicted"/>
<dbReference type="CDD" id="cd06199">
    <property type="entry name" value="SiR"/>
    <property type="match status" value="1"/>
</dbReference>
<evidence type="ECO:0000256" key="8">
    <source>
        <dbReference type="ARBA" id="ARBA00023002"/>
    </source>
</evidence>
<dbReference type="Gene3D" id="3.40.50.360">
    <property type="match status" value="1"/>
</dbReference>
<dbReference type="EMBL" id="JWIC01000005">
    <property type="protein sequence ID" value="KID57466.1"/>
    <property type="molecule type" value="Genomic_DNA"/>
</dbReference>
<accession>A0A0C1Q9X5</accession>
<feature type="binding site" evidence="12">
    <location>
        <begin position="522"/>
        <end position="526"/>
    </location>
    <ligand>
        <name>NADP(+)</name>
        <dbReference type="ChEBI" id="CHEBI:58349"/>
    </ligand>
</feature>
<keyword evidence="5 11" id="KW-0274">FAD</keyword>
<comment type="function">
    <text evidence="11">Component of the sulfite reductase complex that catalyzes the 6-electron reduction of sulfite to sulfide. This is one of several activities required for the biosynthesis of L-cysteine from sulfate. The flavoprotein component catalyzes the electron flow from NADPH -&gt; FAD -&gt; FMN to the hemoprotein component.</text>
</comment>
<dbReference type="InterPro" id="IPR017938">
    <property type="entry name" value="Riboflavin_synthase-like_b-brl"/>
</dbReference>
<dbReference type="InterPro" id="IPR029039">
    <property type="entry name" value="Flavoprotein-like_sf"/>
</dbReference>
<keyword evidence="2 11" id="KW-0028">Amino-acid biosynthesis</keyword>
<dbReference type="InterPro" id="IPR003097">
    <property type="entry name" value="CysJ-like_FAD-binding"/>
</dbReference>
<evidence type="ECO:0000256" key="10">
    <source>
        <dbReference type="ARBA" id="ARBA00052219"/>
    </source>
</evidence>
<feature type="binding site" evidence="12">
    <location>
        <position position="558"/>
    </location>
    <ligand>
        <name>NADP(+)</name>
        <dbReference type="ChEBI" id="CHEBI:58349"/>
    </ligand>
</feature>
<dbReference type="PIRSF" id="PIRSF000207">
    <property type="entry name" value="SiR-FP_CysJ"/>
    <property type="match status" value="1"/>
</dbReference>
<dbReference type="Pfam" id="PF00667">
    <property type="entry name" value="FAD_binding_1"/>
    <property type="match status" value="1"/>
</dbReference>
<feature type="binding site" evidence="12">
    <location>
        <begin position="383"/>
        <end position="386"/>
    </location>
    <ligand>
        <name>FAD</name>
        <dbReference type="ChEBI" id="CHEBI:57692"/>
    </ligand>
</feature>
<dbReference type="PRINTS" id="PR00369">
    <property type="entry name" value="FLAVODOXIN"/>
</dbReference>
<evidence type="ECO:0000256" key="7">
    <source>
        <dbReference type="ARBA" id="ARBA00022982"/>
    </source>
</evidence>
<keyword evidence="3 11" id="KW-0285">Flavoprotein</keyword>
<dbReference type="PROSITE" id="PS50902">
    <property type="entry name" value="FLAVODOXIN_LIKE"/>
    <property type="match status" value="1"/>
</dbReference>
<dbReference type="InterPro" id="IPR017927">
    <property type="entry name" value="FAD-bd_FR_type"/>
</dbReference>
<comment type="cofactor">
    <cofactor evidence="11 12">
        <name>FMN</name>
        <dbReference type="ChEBI" id="CHEBI:58210"/>
    </cofactor>
    <text evidence="11 12">Binds 1 FMN per subunit.</text>
</comment>
<organism evidence="15 16">
    <name type="scientific">Pseudoalteromonas luteoviolacea</name>
    <dbReference type="NCBI Taxonomy" id="43657"/>
    <lineage>
        <taxon>Bacteria</taxon>
        <taxon>Pseudomonadati</taxon>
        <taxon>Pseudomonadota</taxon>
        <taxon>Gammaproteobacteria</taxon>
        <taxon>Alteromonadales</taxon>
        <taxon>Pseudoalteromonadaceae</taxon>
        <taxon>Pseudoalteromonas</taxon>
    </lineage>
</organism>
<dbReference type="PRINTS" id="PR00371">
    <property type="entry name" value="FPNCR"/>
</dbReference>
<dbReference type="GO" id="GO:0070814">
    <property type="term" value="P:hydrogen sulfide biosynthetic process"/>
    <property type="evidence" value="ECO:0007669"/>
    <property type="project" value="UniProtKB-UniPathway"/>
</dbReference>
<dbReference type="SUPFAM" id="SSF63380">
    <property type="entry name" value="Riboflavin synthase domain-like"/>
    <property type="match status" value="1"/>
</dbReference>
<comment type="cofactor">
    <cofactor evidence="11 12">
        <name>FAD</name>
        <dbReference type="ChEBI" id="CHEBI:57692"/>
    </cofactor>
    <text evidence="11 12">Binds 1 FAD per subunit.</text>
</comment>
<feature type="binding site" evidence="12">
    <location>
        <position position="596"/>
    </location>
    <ligand>
        <name>FAD</name>
        <dbReference type="ChEBI" id="CHEBI:57692"/>
    </ligand>
</feature>
<keyword evidence="6 11" id="KW-0521">NADP</keyword>
<dbReference type="GO" id="GO:0010181">
    <property type="term" value="F:FMN binding"/>
    <property type="evidence" value="ECO:0007669"/>
    <property type="project" value="InterPro"/>
</dbReference>
<dbReference type="SUPFAM" id="SSF52343">
    <property type="entry name" value="Ferredoxin reductase-like, C-terminal NADP-linked domain"/>
    <property type="match status" value="1"/>
</dbReference>
<evidence type="ECO:0000256" key="2">
    <source>
        <dbReference type="ARBA" id="ARBA00022605"/>
    </source>
</evidence>
<comment type="subunit">
    <text evidence="11">Alpha(8)-beta(8). The alpha component is a flavoprotein, the beta component is a hemoprotein.</text>
</comment>
<keyword evidence="1 11" id="KW-0813">Transport</keyword>
<evidence type="ECO:0000259" key="14">
    <source>
        <dbReference type="PROSITE" id="PS51384"/>
    </source>
</evidence>
<dbReference type="NCBIfam" id="NF004859">
    <property type="entry name" value="PRK06214.1"/>
    <property type="match status" value="1"/>
</dbReference>
<comment type="caution">
    <text evidence="15">The sequence shown here is derived from an EMBL/GenBank/DDBJ whole genome shotgun (WGS) entry which is preliminary data.</text>
</comment>
<feature type="domain" description="FAD-binding FR-type" evidence="14">
    <location>
        <begin position="229"/>
        <end position="445"/>
    </location>
</feature>
<keyword evidence="4 11" id="KW-0288">FMN</keyword>
<keyword evidence="7 11" id="KW-0249">Electron transport</keyword>
<evidence type="ECO:0000313" key="15">
    <source>
        <dbReference type="EMBL" id="KID57466.1"/>
    </source>
</evidence>
<comment type="catalytic activity">
    <reaction evidence="10 11">
        <text>hydrogen sulfide + 3 NADP(+) + 3 H2O = sulfite + 3 NADPH + 4 H(+)</text>
        <dbReference type="Rhea" id="RHEA:13801"/>
        <dbReference type="ChEBI" id="CHEBI:15377"/>
        <dbReference type="ChEBI" id="CHEBI:15378"/>
        <dbReference type="ChEBI" id="CHEBI:17359"/>
        <dbReference type="ChEBI" id="CHEBI:29919"/>
        <dbReference type="ChEBI" id="CHEBI:57783"/>
        <dbReference type="ChEBI" id="CHEBI:58349"/>
        <dbReference type="EC" id="1.8.1.2"/>
    </reaction>
</comment>
<keyword evidence="8 11" id="KW-0560">Oxidoreductase</keyword>
<evidence type="ECO:0000256" key="11">
    <source>
        <dbReference type="PIRNR" id="PIRNR000207"/>
    </source>
</evidence>
<dbReference type="AlphaFoldDB" id="A0A0C1Q9X5"/>
<dbReference type="EC" id="1.8.1.2" evidence="11"/>
<evidence type="ECO:0000256" key="9">
    <source>
        <dbReference type="ARBA" id="ARBA00023192"/>
    </source>
</evidence>
<reference evidence="15 16" key="1">
    <citation type="submission" date="2014-12" db="EMBL/GenBank/DDBJ databases">
        <title>Draft Genome Sequence of Pseudoalteromonas luteoviolacea HI1.</title>
        <authorList>
            <person name="Asahina A.Y."/>
            <person name="Hadfield M.G."/>
        </authorList>
    </citation>
    <scope>NUCLEOTIDE SEQUENCE [LARGE SCALE GENOMIC DNA]</scope>
    <source>
        <strain evidence="15 16">HI1</strain>
    </source>
</reference>
<dbReference type="InterPro" id="IPR001433">
    <property type="entry name" value="OxRdtase_FAD/NAD-bd"/>
</dbReference>
<dbReference type="OrthoDB" id="9816402at2"/>
<dbReference type="Pfam" id="PF00175">
    <property type="entry name" value="NAD_binding_1"/>
    <property type="match status" value="1"/>
</dbReference>
<protein>
    <recommendedName>
        <fullName evidence="11">Sulfite reductase [NADPH] flavoprotein alpha-component</fullName>
        <shortName evidence="11">SiR-FP</shortName>
        <ecNumber evidence="11">1.8.1.2</ecNumber>
    </recommendedName>
</protein>
<dbReference type="GO" id="GO:0019344">
    <property type="term" value="P:cysteine biosynthetic process"/>
    <property type="evidence" value="ECO:0007669"/>
    <property type="project" value="UniProtKB-KW"/>
</dbReference>